<protein>
    <submittedName>
        <fullName evidence="1">Uncharacterized protein</fullName>
    </submittedName>
</protein>
<proteinExistence type="predicted"/>
<sequence>MADSKLRLLERKQSEDVVLFCEAQGFPVPAFSPRIPCTFIQVNYIFFISHEIVSFPAEPVGVKAPVFSSDNLINAFNRISGHGFALLCQAQGLPVPIFRLGEVLGSFYFAQPKQCLSLCSGETMEDILFDFICVEPIGLKPPTFSSLSKSFTYVSKEKQGFVLLCPAQGLPTPMFSASPTHSQVQVSFCSSAISSMLIRFQNLLGRKLLHFHLILRFQVLIEKAGKALPCCAQPKRNLFHYSEPTNNIPPKSLDKKIGYTLIVGNITEMIFLMCPVVAYPVPLFRYKYYVLIDITIRYRANEQCISKKKPTNNVAPKKDGEVFQGWKVLNVPKGESAWFTCQVTGYPVPRYM</sequence>
<keyword evidence="2" id="KW-1185">Reference proteome</keyword>
<name>A0AAW1UBY3_9CUCU</name>
<organism evidence="1 2">
    <name type="scientific">Henosepilachna vigintioctopunctata</name>
    <dbReference type="NCBI Taxonomy" id="420089"/>
    <lineage>
        <taxon>Eukaryota</taxon>
        <taxon>Metazoa</taxon>
        <taxon>Ecdysozoa</taxon>
        <taxon>Arthropoda</taxon>
        <taxon>Hexapoda</taxon>
        <taxon>Insecta</taxon>
        <taxon>Pterygota</taxon>
        <taxon>Neoptera</taxon>
        <taxon>Endopterygota</taxon>
        <taxon>Coleoptera</taxon>
        <taxon>Polyphaga</taxon>
        <taxon>Cucujiformia</taxon>
        <taxon>Coccinelloidea</taxon>
        <taxon>Coccinellidae</taxon>
        <taxon>Epilachninae</taxon>
        <taxon>Epilachnini</taxon>
        <taxon>Henosepilachna</taxon>
    </lineage>
</organism>
<dbReference type="Proteomes" id="UP001431783">
    <property type="component" value="Unassembled WGS sequence"/>
</dbReference>
<dbReference type="EMBL" id="JARQZJ010000063">
    <property type="protein sequence ID" value="KAK9880045.1"/>
    <property type="molecule type" value="Genomic_DNA"/>
</dbReference>
<gene>
    <name evidence="1" type="ORF">WA026_008556</name>
</gene>
<reference evidence="1 2" key="1">
    <citation type="submission" date="2023-03" db="EMBL/GenBank/DDBJ databases">
        <title>Genome insight into feeding habits of ladybird beetles.</title>
        <authorList>
            <person name="Li H.-S."/>
            <person name="Huang Y.-H."/>
            <person name="Pang H."/>
        </authorList>
    </citation>
    <scope>NUCLEOTIDE SEQUENCE [LARGE SCALE GENOMIC DNA]</scope>
    <source>
        <strain evidence="1">SYSU_2023b</strain>
        <tissue evidence="1">Whole body</tissue>
    </source>
</reference>
<comment type="caution">
    <text evidence="1">The sequence shown here is derived from an EMBL/GenBank/DDBJ whole genome shotgun (WGS) entry which is preliminary data.</text>
</comment>
<dbReference type="AlphaFoldDB" id="A0AAW1UBY3"/>
<evidence type="ECO:0000313" key="1">
    <source>
        <dbReference type="EMBL" id="KAK9880045.1"/>
    </source>
</evidence>
<accession>A0AAW1UBY3</accession>
<evidence type="ECO:0000313" key="2">
    <source>
        <dbReference type="Proteomes" id="UP001431783"/>
    </source>
</evidence>